<evidence type="ECO:0000259" key="6">
    <source>
        <dbReference type="PROSITE" id="PS50850"/>
    </source>
</evidence>
<accession>A0A318SLP7</accession>
<reference evidence="7 8" key="1">
    <citation type="submission" date="2018-06" db="EMBL/GenBank/DDBJ databases">
        <title>Genomic Encyclopedia of Type Strains, Phase III (KMG-III): the genomes of soil and plant-associated and newly described type strains.</title>
        <authorList>
            <person name="Whitman W."/>
        </authorList>
    </citation>
    <scope>NUCLEOTIDE SEQUENCE [LARGE SCALE GENOMIC DNA]</scope>
    <source>
        <strain evidence="7 8">CECT 7646</strain>
    </source>
</reference>
<feature type="transmembrane region" description="Helical" evidence="5">
    <location>
        <begin position="124"/>
        <end position="146"/>
    </location>
</feature>
<dbReference type="Proteomes" id="UP000247540">
    <property type="component" value="Unassembled WGS sequence"/>
</dbReference>
<feature type="transmembrane region" description="Helical" evidence="5">
    <location>
        <begin position="334"/>
        <end position="360"/>
    </location>
</feature>
<feature type="transmembrane region" description="Helical" evidence="5">
    <location>
        <begin position="372"/>
        <end position="391"/>
    </location>
</feature>
<dbReference type="PROSITE" id="PS50850">
    <property type="entry name" value="MFS"/>
    <property type="match status" value="1"/>
</dbReference>
<evidence type="ECO:0000313" key="8">
    <source>
        <dbReference type="Proteomes" id="UP000247540"/>
    </source>
</evidence>
<feature type="transmembrane region" description="Helical" evidence="5">
    <location>
        <begin position="99"/>
        <end position="118"/>
    </location>
</feature>
<feature type="transmembrane region" description="Helical" evidence="5">
    <location>
        <begin position="187"/>
        <end position="206"/>
    </location>
</feature>
<dbReference type="EMBL" id="QJTC01000010">
    <property type="protein sequence ID" value="PYE78068.1"/>
    <property type="molecule type" value="Genomic_DNA"/>
</dbReference>
<feature type="transmembrane region" description="Helical" evidence="5">
    <location>
        <begin position="281"/>
        <end position="301"/>
    </location>
</feature>
<feature type="transmembrane region" description="Helical" evidence="5">
    <location>
        <begin position="310"/>
        <end position="328"/>
    </location>
</feature>
<feature type="domain" description="Major facilitator superfamily (MFS) profile" evidence="6">
    <location>
        <begin position="33"/>
        <end position="425"/>
    </location>
</feature>
<proteinExistence type="predicted"/>
<comment type="subcellular location">
    <subcellularLocation>
        <location evidence="1">Membrane</location>
        <topology evidence="1">Multi-pass membrane protein</topology>
    </subcellularLocation>
</comment>
<keyword evidence="8" id="KW-1185">Reference proteome</keyword>
<comment type="caution">
    <text evidence="7">The sequence shown here is derived from an EMBL/GenBank/DDBJ whole genome shotgun (WGS) entry which is preliminary data.</text>
</comment>
<gene>
    <name evidence="7" type="ORF">DFQ15_11099</name>
</gene>
<organism evidence="7 8">
    <name type="scientific">Xylophilus ampelinus</name>
    <dbReference type="NCBI Taxonomy" id="54067"/>
    <lineage>
        <taxon>Bacteria</taxon>
        <taxon>Pseudomonadati</taxon>
        <taxon>Pseudomonadota</taxon>
        <taxon>Betaproteobacteria</taxon>
        <taxon>Burkholderiales</taxon>
        <taxon>Xylophilus</taxon>
    </lineage>
</organism>
<name>A0A318SLP7_9BURK</name>
<dbReference type="GO" id="GO:0005886">
    <property type="term" value="C:plasma membrane"/>
    <property type="evidence" value="ECO:0007669"/>
    <property type="project" value="TreeGrafter"/>
</dbReference>
<dbReference type="InterPro" id="IPR020846">
    <property type="entry name" value="MFS_dom"/>
</dbReference>
<dbReference type="RefSeq" id="WP_110465563.1">
    <property type="nucleotide sequence ID" value="NZ_JAMOFZ010000010.1"/>
</dbReference>
<feature type="transmembrane region" description="Helical" evidence="5">
    <location>
        <begin position="240"/>
        <end position="261"/>
    </location>
</feature>
<dbReference type="PANTHER" id="PTHR23508:SF10">
    <property type="entry name" value="CARBOXYLIC ACID TRANSPORTER PROTEIN HOMOLOG"/>
    <property type="match status" value="1"/>
</dbReference>
<dbReference type="OrthoDB" id="183263at2"/>
<dbReference type="AlphaFoldDB" id="A0A318SLP7"/>
<feature type="transmembrane region" description="Helical" evidence="5">
    <location>
        <begin position="397"/>
        <end position="421"/>
    </location>
</feature>
<dbReference type="GO" id="GO:0046943">
    <property type="term" value="F:carboxylic acid transmembrane transporter activity"/>
    <property type="evidence" value="ECO:0007669"/>
    <property type="project" value="TreeGrafter"/>
</dbReference>
<dbReference type="PROSITE" id="PS00217">
    <property type="entry name" value="SUGAR_TRANSPORT_2"/>
    <property type="match status" value="1"/>
</dbReference>
<dbReference type="Gene3D" id="1.20.1250.20">
    <property type="entry name" value="MFS general substrate transporter like domains"/>
    <property type="match status" value="2"/>
</dbReference>
<sequence length="432" mass="46440">MPSTIVKPSSPAAGGAPAASHWISTLNTNEKRTLTASFTGYAVDSFDYYTLPLVTPILLSLWGMSKTEVGLIGTSTLVASALGGWAAGVLADRYGRVRILQFTILIFTVFTFMCGLAQTPEQLLIGRTLQGLGFGGEWAVGSVLIAETIRPAHRGKAVGLVQSSWAVGWGAAVLMSVLLFTHIPPEYSWRAMFMLGLLPALLIIFIRRSLREPDIYLRSRAAVARGERSGNFLAIFKPGVLRVTVLASLLFTGMQGGYYAIGVWLPTFLKNERHLTVLGSGGYQFMFIVGSFMGYLCGAYLSDALGRRRTFMLFAACAGVLVYAYTLLPITDSVMLILGFPLGFFMSGMFSGAGAFLSELFSNELRGSGQGFCYNFGRGIGATFPTLVGVLSDHMHLSLGTSIGICAATAYAIVVVVAMCLPETRGRDLNRN</sequence>
<dbReference type="CDD" id="cd17371">
    <property type="entry name" value="MFS_MucK"/>
    <property type="match status" value="1"/>
</dbReference>
<evidence type="ECO:0000256" key="1">
    <source>
        <dbReference type="ARBA" id="ARBA00004141"/>
    </source>
</evidence>
<evidence type="ECO:0000256" key="2">
    <source>
        <dbReference type="ARBA" id="ARBA00022692"/>
    </source>
</evidence>
<evidence type="ECO:0000256" key="3">
    <source>
        <dbReference type="ARBA" id="ARBA00022989"/>
    </source>
</evidence>
<protein>
    <submittedName>
        <fullName evidence="7">Putative MFS family arabinose efflux permease</fullName>
    </submittedName>
</protein>
<dbReference type="InterPro" id="IPR036259">
    <property type="entry name" value="MFS_trans_sf"/>
</dbReference>
<dbReference type="Pfam" id="PF07690">
    <property type="entry name" value="MFS_1"/>
    <property type="match status" value="1"/>
</dbReference>
<evidence type="ECO:0000256" key="4">
    <source>
        <dbReference type="ARBA" id="ARBA00023136"/>
    </source>
</evidence>
<dbReference type="PROSITE" id="PS00216">
    <property type="entry name" value="SUGAR_TRANSPORT_1"/>
    <property type="match status" value="1"/>
</dbReference>
<feature type="transmembrane region" description="Helical" evidence="5">
    <location>
        <begin position="158"/>
        <end position="181"/>
    </location>
</feature>
<evidence type="ECO:0000313" key="7">
    <source>
        <dbReference type="EMBL" id="PYE78068.1"/>
    </source>
</evidence>
<dbReference type="SUPFAM" id="SSF103473">
    <property type="entry name" value="MFS general substrate transporter"/>
    <property type="match status" value="1"/>
</dbReference>
<keyword evidence="4 5" id="KW-0472">Membrane</keyword>
<feature type="transmembrane region" description="Helical" evidence="5">
    <location>
        <begin position="69"/>
        <end position="87"/>
    </location>
</feature>
<keyword evidence="2 5" id="KW-0812">Transmembrane</keyword>
<dbReference type="InterPro" id="IPR011701">
    <property type="entry name" value="MFS"/>
</dbReference>
<dbReference type="InterPro" id="IPR005829">
    <property type="entry name" value="Sugar_transporter_CS"/>
</dbReference>
<dbReference type="FunFam" id="1.20.1250.20:FF:000253">
    <property type="entry name" value="Transporter, major facilitator family"/>
    <property type="match status" value="1"/>
</dbReference>
<dbReference type="PANTHER" id="PTHR23508">
    <property type="entry name" value="CARBOXYLIC ACID TRANSPORTER PROTEIN HOMOLOG"/>
    <property type="match status" value="1"/>
</dbReference>
<keyword evidence="3 5" id="KW-1133">Transmembrane helix</keyword>
<evidence type="ECO:0000256" key="5">
    <source>
        <dbReference type="SAM" id="Phobius"/>
    </source>
</evidence>